<sequence length="146" mass="16368">MPLTDSSYPFDPVAFQAYLLERFAETSPPAEQGSLMLFHKGIARWRIARQAISHIGEAPSITPAPLPYAWIAGFFEYDGRVIPAINLASILLHEQPTKHVSLLRLSSHPIAILAEVQMFCRDDPKLPELRIDDLMKGSLSQIFRQG</sequence>
<evidence type="ECO:0000313" key="2">
    <source>
        <dbReference type="Proteomes" id="UP001479520"/>
    </source>
</evidence>
<dbReference type="RefSeq" id="WP_341744727.1">
    <property type="nucleotide sequence ID" value="NZ_CP151407.1"/>
</dbReference>
<evidence type="ECO:0000313" key="1">
    <source>
        <dbReference type="EMBL" id="WZJ23395.1"/>
    </source>
</evidence>
<protein>
    <submittedName>
        <fullName evidence="1">Chemotaxis protein CheW</fullName>
    </submittedName>
</protein>
<proteinExistence type="predicted"/>
<accession>A0ABZ2XL95</accession>
<reference evidence="1 2" key="1">
    <citation type="submission" date="2024-04" db="EMBL/GenBank/DDBJ databases">
        <title>Dissimilatory iodate-reducing microorganisms contribute to the enrichment of iodine in groundwater.</title>
        <authorList>
            <person name="Jiang Z."/>
        </authorList>
    </citation>
    <scope>NUCLEOTIDE SEQUENCE [LARGE SCALE GENOMIC DNA]</scope>
    <source>
        <strain evidence="1 2">NCP973</strain>
        <plasmid evidence="1 2">unnamed1</plasmid>
    </source>
</reference>
<keyword evidence="1" id="KW-0614">Plasmid</keyword>
<geneLocation type="plasmid" evidence="1 2">
    <name>unnamed1</name>
</geneLocation>
<dbReference type="SUPFAM" id="SSF50341">
    <property type="entry name" value="CheW-like"/>
    <property type="match status" value="1"/>
</dbReference>
<organism evidence="1 2">
    <name type="scientific">Azonexus hydrophilus</name>
    <dbReference type="NCBI Taxonomy" id="418702"/>
    <lineage>
        <taxon>Bacteria</taxon>
        <taxon>Pseudomonadati</taxon>
        <taxon>Pseudomonadota</taxon>
        <taxon>Betaproteobacteria</taxon>
        <taxon>Rhodocyclales</taxon>
        <taxon>Azonexaceae</taxon>
        <taxon>Azonexus</taxon>
    </lineage>
</organism>
<name>A0ABZ2XL95_9RHOO</name>
<gene>
    <name evidence="1" type="ORF">AADV58_16695</name>
</gene>
<keyword evidence="2" id="KW-1185">Reference proteome</keyword>
<dbReference type="Proteomes" id="UP001479520">
    <property type="component" value="Plasmid unnamed1"/>
</dbReference>
<dbReference type="EMBL" id="CP151407">
    <property type="protein sequence ID" value="WZJ23395.1"/>
    <property type="molecule type" value="Genomic_DNA"/>
</dbReference>
<dbReference type="InterPro" id="IPR036061">
    <property type="entry name" value="CheW-like_dom_sf"/>
</dbReference>